<dbReference type="OrthoDB" id="7220345at2"/>
<comment type="caution">
    <text evidence="1">The sequence shown here is derived from an EMBL/GenBank/DDBJ whole genome shotgun (WGS) entry which is preliminary data.</text>
</comment>
<dbReference type="AlphaFoldDB" id="A0A368YYQ8"/>
<protein>
    <submittedName>
        <fullName evidence="1">AlpA family transcriptional regulator</fullName>
    </submittedName>
</protein>
<proteinExistence type="predicted"/>
<dbReference type="RefSeq" id="WP_114349342.1">
    <property type="nucleotide sequence ID" value="NZ_QPJL01000010.1"/>
</dbReference>
<evidence type="ECO:0000313" key="2">
    <source>
        <dbReference type="Proteomes" id="UP000253345"/>
    </source>
</evidence>
<gene>
    <name evidence="1" type="ORF">DFP89_1104</name>
</gene>
<keyword evidence="2" id="KW-1185">Reference proteome</keyword>
<dbReference type="Proteomes" id="UP000253345">
    <property type="component" value="Unassembled WGS sequence"/>
</dbReference>
<dbReference type="EMBL" id="QPJL01000010">
    <property type="protein sequence ID" value="RCW83324.1"/>
    <property type="molecule type" value="Genomic_DNA"/>
</dbReference>
<reference evidence="1 2" key="1">
    <citation type="submission" date="2018-07" db="EMBL/GenBank/DDBJ databases">
        <title>Genomic Encyclopedia of Type Strains, Phase III (KMG-III): the genomes of soil and plant-associated and newly described type strains.</title>
        <authorList>
            <person name="Whitman W."/>
        </authorList>
    </citation>
    <scope>NUCLEOTIDE SEQUENCE [LARGE SCALE GENOMIC DNA]</scope>
    <source>
        <strain evidence="1 2">CECT 8525</strain>
    </source>
</reference>
<evidence type="ECO:0000313" key="1">
    <source>
        <dbReference type="EMBL" id="RCW83324.1"/>
    </source>
</evidence>
<organism evidence="1 2">
    <name type="scientific">Paracoccus lutimaris</name>
    <dbReference type="NCBI Taxonomy" id="1490030"/>
    <lineage>
        <taxon>Bacteria</taxon>
        <taxon>Pseudomonadati</taxon>
        <taxon>Pseudomonadota</taxon>
        <taxon>Alphaproteobacteria</taxon>
        <taxon>Rhodobacterales</taxon>
        <taxon>Paracoccaceae</taxon>
        <taxon>Paracoccus</taxon>
    </lineage>
</organism>
<sequence length="83" mass="9279">MTDAARSPMMQMPAKRGLSRSEAAGYIGIGTTLFDKMVEAGQMPRPKRIGVRNVWDRFEVDLAFDRLSTDNPDCVDADANDWD</sequence>
<accession>A0A368YYQ8</accession>
<name>A0A368YYQ8_9RHOB</name>